<evidence type="ECO:0000313" key="3">
    <source>
        <dbReference type="Proteomes" id="UP000016801"/>
    </source>
</evidence>
<evidence type="ECO:0000313" key="2">
    <source>
        <dbReference type="EMBL" id="CCE34658.1"/>
    </source>
</evidence>
<keyword evidence="3" id="KW-1185">Reference proteome</keyword>
<protein>
    <submittedName>
        <fullName evidence="2">Uncharacterized protein</fullName>
    </submittedName>
</protein>
<dbReference type="VEuPathDB" id="FungiDB:CPUR_08593"/>
<gene>
    <name evidence="2" type="ORF">CPUR_08593</name>
</gene>
<dbReference type="EMBL" id="CAGA01000101">
    <property type="protein sequence ID" value="CCE34658.1"/>
    <property type="molecule type" value="Genomic_DNA"/>
</dbReference>
<dbReference type="HOGENOM" id="CLU_1156276_0_0_1"/>
<evidence type="ECO:0000256" key="1">
    <source>
        <dbReference type="SAM" id="MobiDB-lite"/>
    </source>
</evidence>
<name>M1WGL9_CLAP2</name>
<proteinExistence type="predicted"/>
<sequence length="240" mass="27668">MDKEFVGAEARSRFQTATTPILSPQDLVTYADWIVDELTNIATLTVRAARRAQRQRSSRRTEENWKLAQEAEDEQTRAIRGERRSSWRNAIAQARAGHKSLWARLRSGLPPESRQIPPLLRTVGNNTITANTHEEKAAPLAERFFPHPTARTSDIPQDTALFPREDHFTQEEIKEIIKRLSSWKVESTGARRVPRWIPQGLWPRPHKGSGPPTQQQLSPWIPTVRIWLRNRLRHVILSHP</sequence>
<comment type="caution">
    <text evidence="2">The sequence shown here is derived from an EMBL/GenBank/DDBJ whole genome shotgun (WGS) entry which is preliminary data.</text>
</comment>
<reference evidence="2 3" key="1">
    <citation type="journal article" date="2013" name="PLoS Genet.">
        <title>Plant-symbiotic fungi as chemical engineers: Multi-genome analysis of the Clavicipitaceae reveals dynamics of alkaloid loci.</title>
        <authorList>
            <person name="Schardl C.L."/>
            <person name="Young C.A."/>
            <person name="Hesse U."/>
            <person name="Amyotte S.G."/>
            <person name="Andreeva K."/>
            <person name="Calie P.J."/>
            <person name="Fleetwood D.J."/>
            <person name="Haws D.C."/>
            <person name="Moore N."/>
            <person name="Oeser B."/>
            <person name="Panaccione D.G."/>
            <person name="Schweri K.K."/>
            <person name="Voisey C.R."/>
            <person name="Farman M.L."/>
            <person name="Jaromczyk J.W."/>
            <person name="Roe B.A."/>
            <person name="O'Sullivan D.M."/>
            <person name="Scott B."/>
            <person name="Tudzynski P."/>
            <person name="An Z."/>
            <person name="Arnaoudova E.G."/>
            <person name="Bullock C.T."/>
            <person name="Charlton N.D."/>
            <person name="Chen L."/>
            <person name="Cox M."/>
            <person name="Dinkins R.D."/>
            <person name="Florea S."/>
            <person name="Glenn A.E."/>
            <person name="Gordon A."/>
            <person name="Gueldener U."/>
            <person name="Harris D.R."/>
            <person name="Hollin W."/>
            <person name="Jaromczyk J."/>
            <person name="Johnson R.D."/>
            <person name="Khan A.K."/>
            <person name="Leistner E."/>
            <person name="Leuchtmann A."/>
            <person name="Li C."/>
            <person name="Liu J."/>
            <person name="Liu J."/>
            <person name="Liu M."/>
            <person name="Mace W."/>
            <person name="Machado C."/>
            <person name="Nagabhyru P."/>
            <person name="Pan J."/>
            <person name="Schmid J."/>
            <person name="Sugawara K."/>
            <person name="Steiner U."/>
            <person name="Takach J.E."/>
            <person name="Tanaka E."/>
            <person name="Webb J.S."/>
            <person name="Wilson E.V."/>
            <person name="Wiseman J.L."/>
            <person name="Yoshida R."/>
            <person name="Zeng Z."/>
        </authorList>
    </citation>
    <scope>NUCLEOTIDE SEQUENCE [LARGE SCALE GENOMIC DNA]</scope>
    <source>
        <strain evidence="2 3">20.1</strain>
    </source>
</reference>
<feature type="region of interest" description="Disordered" evidence="1">
    <location>
        <begin position="198"/>
        <end position="217"/>
    </location>
</feature>
<dbReference type="Proteomes" id="UP000016801">
    <property type="component" value="Unassembled WGS sequence"/>
</dbReference>
<accession>M1WGL9</accession>
<feature type="region of interest" description="Disordered" evidence="1">
    <location>
        <begin position="52"/>
        <end position="81"/>
    </location>
</feature>
<dbReference type="AlphaFoldDB" id="M1WGL9"/>
<organism evidence="2 3">
    <name type="scientific">Claviceps purpurea (strain 20.1)</name>
    <name type="common">Ergot fungus</name>
    <name type="synonym">Sphacelia segetum</name>
    <dbReference type="NCBI Taxonomy" id="1111077"/>
    <lineage>
        <taxon>Eukaryota</taxon>
        <taxon>Fungi</taxon>
        <taxon>Dikarya</taxon>
        <taxon>Ascomycota</taxon>
        <taxon>Pezizomycotina</taxon>
        <taxon>Sordariomycetes</taxon>
        <taxon>Hypocreomycetidae</taxon>
        <taxon>Hypocreales</taxon>
        <taxon>Clavicipitaceae</taxon>
        <taxon>Claviceps</taxon>
    </lineage>
</organism>
<dbReference type="PhylomeDB" id="M1WGL9"/>